<dbReference type="InterPro" id="IPR011008">
    <property type="entry name" value="Dimeric_a/b-barrel"/>
</dbReference>
<dbReference type="InterPro" id="IPR005545">
    <property type="entry name" value="YCII"/>
</dbReference>
<gene>
    <name evidence="3" type="ORF">VV01_18075</name>
</gene>
<evidence type="ECO:0000313" key="3">
    <source>
        <dbReference type="EMBL" id="KNX39582.1"/>
    </source>
</evidence>
<feature type="domain" description="YCII-related" evidence="2">
    <location>
        <begin position="10"/>
        <end position="81"/>
    </location>
</feature>
<protein>
    <recommendedName>
        <fullName evidence="2">YCII-related domain-containing protein</fullName>
    </recommendedName>
</protein>
<reference evidence="4" key="1">
    <citation type="submission" date="2015-03" db="EMBL/GenBank/DDBJ databases">
        <title>Luteipulveratus halotolerans sp. nov., a novel actinobacterium (Dermacoccaceae) from Sarawak, Malaysia.</title>
        <authorList>
            <person name="Juboi H."/>
            <person name="Basik A."/>
            <person name="Shamsul S.S."/>
            <person name="Arnold P."/>
            <person name="Schmitt E.K."/>
            <person name="Sanglier J.-J."/>
            <person name="Yeo T."/>
        </authorList>
    </citation>
    <scope>NUCLEOTIDE SEQUENCE [LARGE SCALE GENOMIC DNA]</scope>
    <source>
        <strain evidence="4">C296001</strain>
    </source>
</reference>
<evidence type="ECO:0000259" key="2">
    <source>
        <dbReference type="Pfam" id="PF03795"/>
    </source>
</evidence>
<dbReference type="OrthoDB" id="9814407at2"/>
<dbReference type="AlphaFoldDB" id="A0A0L6CPC5"/>
<accession>A0A0L6CPC5</accession>
<dbReference type="Gene3D" id="3.30.70.1060">
    <property type="entry name" value="Dimeric alpha+beta barrel"/>
    <property type="match status" value="1"/>
</dbReference>
<evidence type="ECO:0000313" key="4">
    <source>
        <dbReference type="Proteomes" id="UP000037397"/>
    </source>
</evidence>
<sequence>MFVLDVTYPAGPEAVDPHLEAHRAWLREQYAAGTLLASGRKEPRTGGIILARAADRASVERLIEGDPFTRAGVAAYAITEFAPTMTAPELEHLRVEA</sequence>
<evidence type="ECO:0000256" key="1">
    <source>
        <dbReference type="ARBA" id="ARBA00007689"/>
    </source>
</evidence>
<dbReference type="EMBL" id="LAIR01000002">
    <property type="protein sequence ID" value="KNX39582.1"/>
    <property type="molecule type" value="Genomic_DNA"/>
</dbReference>
<comment type="caution">
    <text evidence="3">The sequence shown here is derived from an EMBL/GenBank/DDBJ whole genome shotgun (WGS) entry which is preliminary data.</text>
</comment>
<organism evidence="3 4">
    <name type="scientific">Luteipulveratus halotolerans</name>
    <dbReference type="NCBI Taxonomy" id="1631356"/>
    <lineage>
        <taxon>Bacteria</taxon>
        <taxon>Bacillati</taxon>
        <taxon>Actinomycetota</taxon>
        <taxon>Actinomycetes</taxon>
        <taxon>Micrococcales</taxon>
        <taxon>Dermacoccaceae</taxon>
        <taxon>Luteipulveratus</taxon>
    </lineage>
</organism>
<dbReference type="PANTHER" id="PTHR37828:SF1">
    <property type="entry name" value="YCII-RELATED DOMAIN-CONTAINING PROTEIN"/>
    <property type="match status" value="1"/>
</dbReference>
<dbReference type="PATRIC" id="fig|1631356.3.peg.3602"/>
<comment type="similarity">
    <text evidence="1">Belongs to the YciI family.</text>
</comment>
<dbReference type="Pfam" id="PF03795">
    <property type="entry name" value="YCII"/>
    <property type="match status" value="1"/>
</dbReference>
<keyword evidence="4" id="KW-1185">Reference proteome</keyword>
<dbReference type="SUPFAM" id="SSF54909">
    <property type="entry name" value="Dimeric alpha+beta barrel"/>
    <property type="match status" value="1"/>
</dbReference>
<dbReference type="Proteomes" id="UP000037397">
    <property type="component" value="Unassembled WGS sequence"/>
</dbReference>
<proteinExistence type="inferred from homology"/>
<name>A0A0L6CPC5_9MICO</name>
<dbReference type="PANTHER" id="PTHR37828">
    <property type="entry name" value="GSR2449 PROTEIN"/>
    <property type="match status" value="1"/>
</dbReference>
<dbReference type="STRING" id="1631356.VV01_18075"/>